<evidence type="ECO:0000259" key="3">
    <source>
        <dbReference type="Pfam" id="PF13860"/>
    </source>
</evidence>
<evidence type="ECO:0000313" key="4">
    <source>
        <dbReference type="EMBL" id="RRB14075.1"/>
    </source>
</evidence>
<sequence length="1120" mass="124819">MRKQIVGLLVLLSSCSLQAQGIRFGNEWITYGQTYYRIPVTARAVYRLTTADLQKAGIPVASVDPTTFQLFRRGVEQAILVAGESDRKLDAADYLEFVGEGNDGLQDTLLYRPMNSQPHPYYSMYSDTAAYFLTWRTDGKAGKRVAVVSELKPDGASPESYHMAEQLLVLNGEMSTNPATGPTPFVTQYEVYFEEGEGWTGPMQQKNEPYTQRFKLPGWVNTAFEKPEIELLLTGRDANIHQVDVTVGAANRSLGNLKFNGFRPMRFLAQLQSADFSVKNEEQPAELTLNTVSRGPGEFDRYSVSYVRIRYPQTITLKNGAQQILRLLPTPGGRSYLEIPDVPPATRFYDITEPGAARLLAGTQEGATRRLMVPNTTTSRLILITTDVVTPARLERVVFRKFDPAQANYLIVSHELLMKPAGQVADPVRAFAAYRASVKGGQYDTLVVTMKELFNQFSFGERTPLATRRFADYMLTGGSNKFLFLIGRSSVYFPFRKNPAQYSLDLVPTIGNVPGSDVLLTAGLAGFPENVPALPTGRLNTLFPQEVLDYGNKVKEFENNAANVPWRKEILHLSGGRSPSELTGFKAILNEAKTLVQQQYLGSEVTTRSKTTDEPVERIDISDKVNNGLSMITFFGHSSPTVADLDIGYVSDPVYGYRNKGRYPLMFFNGCGLGNIFYGGNVLSTNWVLTPNRGAIAILAHCFEGFTTPLNTFTLQFYKTLFTDSTYFSKPIGVVHQETTRRVLAATKDPLQIGNANQMVLQGDPALRLFPLPKADFQIQASGISRTDNAADSVRLRVVVVNAGRFDQRERLSLTVRKRLADGQIRAYKTVVRPAVAFRDTVFYSFRPELDATGPTRHELVLDGDDQVSELDETNNLLVFTVAKTNDSYTLVLPDSSQRFPPDLFNPLLDVTFDGTRIANGSLVSPNPTIRLVVQDEDVYRIRRDTVGIDLLLRKPCEKCGFERIVLGNSDVSWIPATADNRFTINYLPKSLADGLYTLRVQATDVSGNKAGSSPYEITFRVKNDDSLSAVRPVPNPFWAYTRFQLTITGKESPGDGQLLIRNLNGQLVRTLRQPLRIGENGFYWDGTDQGGVTLPNGLYVFRFERGDGRHWQGRVLLNR</sequence>
<dbReference type="GO" id="GO:0008234">
    <property type="term" value="F:cysteine-type peptidase activity"/>
    <property type="evidence" value="ECO:0007669"/>
    <property type="project" value="InterPro"/>
</dbReference>
<feature type="chain" id="PRO_5018189093" description="Gingipain domain-containing protein" evidence="1">
    <location>
        <begin position="20"/>
        <end position="1120"/>
    </location>
</feature>
<dbReference type="SUPFAM" id="SSF52129">
    <property type="entry name" value="Caspase-like"/>
    <property type="match status" value="1"/>
</dbReference>
<gene>
    <name evidence="4" type="ORF">EHT87_17695</name>
</gene>
<feature type="domain" description="FlgD/Vpr Ig-like" evidence="3">
    <location>
        <begin position="1043"/>
        <end position="1103"/>
    </location>
</feature>
<dbReference type="Pfam" id="PF13860">
    <property type="entry name" value="FlgD_ig"/>
    <property type="match status" value="1"/>
</dbReference>
<dbReference type="InterPro" id="IPR025965">
    <property type="entry name" value="FlgD/Vpr_Ig-like"/>
</dbReference>
<name>A0A3P1CLA5_9BACT</name>
<dbReference type="Pfam" id="PF01364">
    <property type="entry name" value="Peptidase_C25"/>
    <property type="match status" value="1"/>
</dbReference>
<feature type="domain" description="Gingipain" evidence="2">
    <location>
        <begin position="409"/>
        <end position="769"/>
    </location>
</feature>
<dbReference type="Gene3D" id="2.60.40.4070">
    <property type="match status" value="1"/>
</dbReference>
<keyword evidence="5" id="KW-1185">Reference proteome</keyword>
<keyword evidence="1" id="KW-0732">Signal</keyword>
<comment type="caution">
    <text evidence="4">The sequence shown here is derived from an EMBL/GenBank/DDBJ whole genome shotgun (WGS) entry which is preliminary data.</text>
</comment>
<evidence type="ECO:0000259" key="2">
    <source>
        <dbReference type="Pfam" id="PF01364"/>
    </source>
</evidence>
<evidence type="ECO:0000313" key="5">
    <source>
        <dbReference type="Proteomes" id="UP000274271"/>
    </source>
</evidence>
<feature type="signal peptide" evidence="1">
    <location>
        <begin position="1"/>
        <end position="19"/>
    </location>
</feature>
<dbReference type="Proteomes" id="UP000274271">
    <property type="component" value="Unassembled WGS sequence"/>
</dbReference>
<reference evidence="4 5" key="1">
    <citation type="submission" date="2018-11" db="EMBL/GenBank/DDBJ databases">
        <authorList>
            <person name="Zhou Z."/>
            <person name="Wang G."/>
        </authorList>
    </citation>
    <scope>NUCLEOTIDE SEQUENCE [LARGE SCALE GENOMIC DNA]</scope>
    <source>
        <strain evidence="4 5">KCTC42998</strain>
    </source>
</reference>
<dbReference type="InterPro" id="IPR001769">
    <property type="entry name" value="Gingipain"/>
</dbReference>
<proteinExistence type="predicted"/>
<dbReference type="InterPro" id="IPR013783">
    <property type="entry name" value="Ig-like_fold"/>
</dbReference>
<dbReference type="PROSITE" id="PS51257">
    <property type="entry name" value="PROKAR_LIPOPROTEIN"/>
    <property type="match status" value="1"/>
</dbReference>
<dbReference type="Gene3D" id="2.60.40.10">
    <property type="entry name" value="Immunoglobulins"/>
    <property type="match status" value="2"/>
</dbReference>
<evidence type="ECO:0008006" key="6">
    <source>
        <dbReference type="Google" id="ProtNLM"/>
    </source>
</evidence>
<dbReference type="CDD" id="cd02258">
    <property type="entry name" value="Peptidase_C25_N"/>
    <property type="match status" value="1"/>
</dbReference>
<dbReference type="Gene3D" id="3.40.50.1460">
    <property type="match status" value="1"/>
</dbReference>
<organism evidence="4 5">
    <name type="scientific">Larkinella knui</name>
    <dbReference type="NCBI Taxonomy" id="2025310"/>
    <lineage>
        <taxon>Bacteria</taxon>
        <taxon>Pseudomonadati</taxon>
        <taxon>Bacteroidota</taxon>
        <taxon>Cytophagia</taxon>
        <taxon>Cytophagales</taxon>
        <taxon>Spirosomataceae</taxon>
        <taxon>Larkinella</taxon>
    </lineage>
</organism>
<dbReference type="InterPro" id="IPR029030">
    <property type="entry name" value="Caspase-like_dom_sf"/>
</dbReference>
<dbReference type="RefSeq" id="WP_124907971.1">
    <property type="nucleotide sequence ID" value="NZ_RQJP01000003.1"/>
</dbReference>
<dbReference type="EMBL" id="RQJP01000003">
    <property type="protein sequence ID" value="RRB14075.1"/>
    <property type="molecule type" value="Genomic_DNA"/>
</dbReference>
<evidence type="ECO:0000256" key="1">
    <source>
        <dbReference type="SAM" id="SignalP"/>
    </source>
</evidence>
<dbReference type="GO" id="GO:0006508">
    <property type="term" value="P:proteolysis"/>
    <property type="evidence" value="ECO:0007669"/>
    <property type="project" value="InterPro"/>
</dbReference>
<dbReference type="AlphaFoldDB" id="A0A3P1CLA5"/>
<protein>
    <recommendedName>
        <fullName evidence="6">Gingipain domain-containing protein</fullName>
    </recommendedName>
</protein>
<accession>A0A3P1CLA5</accession>
<dbReference type="OrthoDB" id="9757650at2"/>